<feature type="binding site" evidence="10">
    <location>
        <position position="290"/>
    </location>
    <ligand>
        <name>Zn(2+)</name>
        <dbReference type="ChEBI" id="CHEBI:29105"/>
    </ligand>
</feature>
<evidence type="ECO:0000259" key="13">
    <source>
        <dbReference type="PROSITE" id="PS51721"/>
    </source>
</evidence>
<dbReference type="GO" id="GO:0003924">
    <property type="term" value="F:GTPase activity"/>
    <property type="evidence" value="ECO:0007669"/>
    <property type="project" value="UniProtKB-UniRule"/>
</dbReference>
<keyword evidence="1 10" id="KW-0963">Cytoplasm</keyword>
<dbReference type="SUPFAM" id="SSF52540">
    <property type="entry name" value="P-loop containing nucleoside triphosphate hydrolases"/>
    <property type="match status" value="1"/>
</dbReference>
<dbReference type="InterPro" id="IPR030378">
    <property type="entry name" value="G_CP_dom"/>
</dbReference>
<organism evidence="14 15">
    <name type="scientific">Bermanella marisrubri</name>
    <dbReference type="NCBI Taxonomy" id="207949"/>
    <lineage>
        <taxon>Bacteria</taxon>
        <taxon>Pseudomonadati</taxon>
        <taxon>Pseudomonadota</taxon>
        <taxon>Gammaproteobacteria</taxon>
        <taxon>Oceanospirillales</taxon>
        <taxon>Oceanospirillaceae</taxon>
        <taxon>Bermanella</taxon>
    </lineage>
</organism>
<sequence length="358" mass="40237">MKVSPNRLQQLGWRPFFQQQLSLEALEQLKPARIVAQHRSELLLESESGNCKIIPPRMNGEPLQVTVGDWVLLDTDHRFHSLLQRQSQLARKAAGSKLEQQLIAANIDTLFIVSSLNQDFKLNRIERYLVLAHEAQVEPVILLTKADLCESQDMIDEIMQQVQKLDTSMSVLALNGLDRDSLKQLSTWTGTGKTLGFVGSSGVGKSTLVNLLLGDVVMDTQDIREDDSKGRHTTTGRSLHEIPSSELIHGGWVMDTPGMRELQIAFAESGIDATFSDITELAEQCKFNDCQHRNEPGCAVLEAIDRGDLELRRLQSYQKLLREEAHNSASLAEQREHDKSLGKLYRSVQSANRKNKQF</sequence>
<evidence type="ECO:0000256" key="9">
    <source>
        <dbReference type="ARBA" id="ARBA00023134"/>
    </source>
</evidence>
<protein>
    <recommendedName>
        <fullName evidence="10">Small ribosomal subunit biogenesis GTPase RsgA</fullName>
        <ecNumber evidence="10">3.6.1.-</ecNumber>
    </recommendedName>
</protein>
<comment type="subcellular location">
    <subcellularLocation>
        <location evidence="10">Cytoplasm</location>
    </subcellularLocation>
</comment>
<evidence type="ECO:0000259" key="12">
    <source>
        <dbReference type="PROSITE" id="PS50936"/>
    </source>
</evidence>
<evidence type="ECO:0000256" key="11">
    <source>
        <dbReference type="SAM" id="MobiDB-lite"/>
    </source>
</evidence>
<dbReference type="HOGENOM" id="CLU_033617_0_1_6"/>
<keyword evidence="6 10" id="KW-0378">Hydrolase</keyword>
<dbReference type="PROSITE" id="PS51721">
    <property type="entry name" value="G_CP"/>
    <property type="match status" value="1"/>
</dbReference>
<feature type="binding site" evidence="10">
    <location>
        <position position="298"/>
    </location>
    <ligand>
        <name>Zn(2+)</name>
        <dbReference type="ChEBI" id="CHEBI:29105"/>
    </ligand>
</feature>
<dbReference type="Proteomes" id="UP000004263">
    <property type="component" value="Unassembled WGS sequence"/>
</dbReference>
<dbReference type="GO" id="GO:0005737">
    <property type="term" value="C:cytoplasm"/>
    <property type="evidence" value="ECO:0007669"/>
    <property type="project" value="UniProtKB-SubCell"/>
</dbReference>
<comment type="similarity">
    <text evidence="10">Belongs to the TRAFAC class YlqF/YawG GTPase family. RsgA subfamily.</text>
</comment>
<dbReference type="InterPro" id="IPR004881">
    <property type="entry name" value="Ribosome_biogen_GTPase_RsgA"/>
</dbReference>
<feature type="domain" description="CP-type G" evidence="13">
    <location>
        <begin position="99"/>
        <end position="262"/>
    </location>
</feature>
<dbReference type="STRING" id="207949.RED65_06838"/>
<evidence type="ECO:0000256" key="1">
    <source>
        <dbReference type="ARBA" id="ARBA00022490"/>
    </source>
</evidence>
<evidence type="ECO:0000256" key="8">
    <source>
        <dbReference type="ARBA" id="ARBA00022884"/>
    </source>
</evidence>
<feature type="binding site" evidence="10">
    <location>
        <position position="285"/>
    </location>
    <ligand>
        <name>Zn(2+)</name>
        <dbReference type="ChEBI" id="CHEBI:29105"/>
    </ligand>
</feature>
<keyword evidence="7 10" id="KW-0862">Zinc</keyword>
<feature type="binding site" evidence="10">
    <location>
        <begin position="199"/>
        <end position="207"/>
    </location>
    <ligand>
        <name>GTP</name>
        <dbReference type="ChEBI" id="CHEBI:37565"/>
    </ligand>
</feature>
<dbReference type="Gene3D" id="1.10.40.50">
    <property type="entry name" value="Probable gtpase engc, domain 3"/>
    <property type="match status" value="1"/>
</dbReference>
<feature type="binding site" evidence="10">
    <location>
        <position position="292"/>
    </location>
    <ligand>
        <name>Zn(2+)</name>
        <dbReference type="ChEBI" id="CHEBI:29105"/>
    </ligand>
</feature>
<evidence type="ECO:0000256" key="5">
    <source>
        <dbReference type="ARBA" id="ARBA00022741"/>
    </source>
</evidence>
<dbReference type="EC" id="3.6.1.-" evidence="10"/>
<keyword evidence="3 10" id="KW-0479">Metal-binding</keyword>
<evidence type="ECO:0000313" key="14">
    <source>
        <dbReference type="EMBL" id="EAT12591.1"/>
    </source>
</evidence>
<keyword evidence="2 10" id="KW-0690">Ribosome biogenesis</keyword>
<dbReference type="EMBL" id="AAQH01000006">
    <property type="protein sequence ID" value="EAT12591.1"/>
    <property type="molecule type" value="Genomic_DNA"/>
</dbReference>
<keyword evidence="15" id="KW-1185">Reference proteome</keyword>
<evidence type="ECO:0000256" key="3">
    <source>
        <dbReference type="ARBA" id="ARBA00022723"/>
    </source>
</evidence>
<comment type="cofactor">
    <cofactor evidence="10">
        <name>Zn(2+)</name>
        <dbReference type="ChEBI" id="CHEBI:29105"/>
    </cofactor>
    <text evidence="10">Binds 1 zinc ion per subunit.</text>
</comment>
<feature type="binding site" evidence="10">
    <location>
        <begin position="144"/>
        <end position="147"/>
    </location>
    <ligand>
        <name>GTP</name>
        <dbReference type="ChEBI" id="CHEBI:37565"/>
    </ligand>
</feature>
<name>Q1N2S8_9GAMM</name>
<dbReference type="OrthoDB" id="9809485at2"/>
<comment type="subunit">
    <text evidence="10">Monomer. Associates with 30S ribosomal subunit, binds 16S rRNA.</text>
</comment>
<dbReference type="Pfam" id="PF03193">
    <property type="entry name" value="RsgA_GTPase"/>
    <property type="match status" value="1"/>
</dbReference>
<evidence type="ECO:0000256" key="2">
    <source>
        <dbReference type="ARBA" id="ARBA00022517"/>
    </source>
</evidence>
<keyword evidence="4 10" id="KW-0699">rRNA-binding</keyword>
<feature type="domain" description="EngC GTPase" evidence="12">
    <location>
        <begin position="105"/>
        <end position="260"/>
    </location>
</feature>
<evidence type="ECO:0000256" key="7">
    <source>
        <dbReference type="ARBA" id="ARBA00022833"/>
    </source>
</evidence>
<evidence type="ECO:0000256" key="10">
    <source>
        <dbReference type="HAMAP-Rule" id="MF_01820"/>
    </source>
</evidence>
<dbReference type="GO" id="GO:0042274">
    <property type="term" value="P:ribosomal small subunit biogenesis"/>
    <property type="evidence" value="ECO:0007669"/>
    <property type="project" value="UniProtKB-UniRule"/>
</dbReference>
<dbReference type="PROSITE" id="PS50936">
    <property type="entry name" value="ENGC_GTPASE"/>
    <property type="match status" value="1"/>
</dbReference>
<evidence type="ECO:0000256" key="4">
    <source>
        <dbReference type="ARBA" id="ARBA00022730"/>
    </source>
</evidence>
<dbReference type="GO" id="GO:0046872">
    <property type="term" value="F:metal ion binding"/>
    <property type="evidence" value="ECO:0007669"/>
    <property type="project" value="UniProtKB-KW"/>
</dbReference>
<dbReference type="GO" id="GO:0005525">
    <property type="term" value="F:GTP binding"/>
    <property type="evidence" value="ECO:0007669"/>
    <property type="project" value="UniProtKB-UniRule"/>
</dbReference>
<dbReference type="AlphaFoldDB" id="Q1N2S8"/>
<comment type="function">
    <text evidence="10">One of several proteins that assist in the late maturation steps of the functional core of the 30S ribosomal subunit. Helps release RbfA from mature subunits. May play a role in the assembly of ribosomal proteins into the subunit. Circularly permuted GTPase that catalyzes slow GTP hydrolysis, GTPase activity is stimulated by the 30S ribosomal subunit.</text>
</comment>
<comment type="caution">
    <text evidence="14">The sequence shown here is derived from an EMBL/GenBank/DDBJ whole genome shotgun (WGS) entry which is preliminary data.</text>
</comment>
<accession>Q1N2S8</accession>
<keyword evidence="8 10" id="KW-0694">RNA-binding</keyword>
<evidence type="ECO:0000256" key="6">
    <source>
        <dbReference type="ARBA" id="ARBA00022801"/>
    </source>
</evidence>
<reference evidence="14 15" key="1">
    <citation type="submission" date="2006-03" db="EMBL/GenBank/DDBJ databases">
        <authorList>
            <person name="Pinhassi J."/>
            <person name="Pedros-Alio C."/>
            <person name="Ferriera S."/>
            <person name="Johnson J."/>
            <person name="Kravitz S."/>
            <person name="Halpern A."/>
            <person name="Remington K."/>
            <person name="Beeson K."/>
            <person name="Tran B."/>
            <person name="Rogers Y.-H."/>
            <person name="Friedman R."/>
            <person name="Venter J.C."/>
        </authorList>
    </citation>
    <scope>NUCLEOTIDE SEQUENCE [LARGE SCALE GENOMIC DNA]</scope>
    <source>
        <strain evidence="14 15">RED65</strain>
    </source>
</reference>
<dbReference type="HAMAP" id="MF_01820">
    <property type="entry name" value="GTPase_RsgA"/>
    <property type="match status" value="1"/>
</dbReference>
<dbReference type="PANTHER" id="PTHR32120:SF10">
    <property type="entry name" value="SMALL RIBOSOMAL SUBUNIT BIOGENESIS GTPASE RSGA"/>
    <property type="match status" value="1"/>
</dbReference>
<dbReference type="InterPro" id="IPR027417">
    <property type="entry name" value="P-loop_NTPase"/>
</dbReference>
<dbReference type="NCBIfam" id="TIGR00157">
    <property type="entry name" value="ribosome small subunit-dependent GTPase A"/>
    <property type="match status" value="1"/>
</dbReference>
<keyword evidence="5 10" id="KW-0547">Nucleotide-binding</keyword>
<dbReference type="PANTHER" id="PTHR32120">
    <property type="entry name" value="SMALL RIBOSOMAL SUBUNIT BIOGENESIS GTPASE RSGA"/>
    <property type="match status" value="1"/>
</dbReference>
<dbReference type="CDD" id="cd01854">
    <property type="entry name" value="YjeQ_EngC"/>
    <property type="match status" value="1"/>
</dbReference>
<dbReference type="InterPro" id="IPR010914">
    <property type="entry name" value="RsgA_GTPase_dom"/>
</dbReference>
<feature type="region of interest" description="Disordered" evidence="11">
    <location>
        <begin position="325"/>
        <end position="358"/>
    </location>
</feature>
<keyword evidence="9 10" id="KW-0342">GTP-binding</keyword>
<dbReference type="Gene3D" id="3.40.50.300">
    <property type="entry name" value="P-loop containing nucleotide triphosphate hydrolases"/>
    <property type="match status" value="1"/>
</dbReference>
<proteinExistence type="inferred from homology"/>
<evidence type="ECO:0000313" key="15">
    <source>
        <dbReference type="Proteomes" id="UP000004263"/>
    </source>
</evidence>
<gene>
    <name evidence="10" type="primary">rsgA</name>
    <name evidence="14" type="ORF">RED65_06838</name>
</gene>
<dbReference type="GO" id="GO:0019843">
    <property type="term" value="F:rRNA binding"/>
    <property type="evidence" value="ECO:0007669"/>
    <property type="project" value="UniProtKB-KW"/>
</dbReference>